<dbReference type="PRINTS" id="PR00032">
    <property type="entry name" value="HTHARAC"/>
</dbReference>
<accession>A0A9D2ATK0</accession>
<sequence>MLTILIADDEKLERNGIKFLLKREKEEFQIIEAVNGKDALGVLASHHIDLLLTDVKMPYMNGLELSAHVKENYPEVEIVIFSGYNDFSYAREALRYGVVDYVLKPVDPEEFHKTMSRVTAHIREHMADRERQDRQEDYLKKYFLLEWLYTESGRSRENLEALTEDPGDILNRCTRMILAGSANAFFETEEEHFIGNLKERIQREFYYINLNSNESLFLFAEKYTDYAQVAESLYQFFAQQYDSECYFAVSRGVQGWQDFPAEFQELESLMSGQFYQPAKHVAVNGEKDDPAEHVTEPDSELTEQISRDIRYKDAVRLRQDFRKLEKKYRHEKKFSEMYVKFVFSGIVKDIYEEFPELGEKPLARKVERIYRCRQIGDILDIVDDAVCEFESCLSEQQDGIRREVAQVKNYILHHYSEGNLSPDHLGAMVYLSPGYLSTVFKEETGVTINRYVREVRMNKAKELLENTNMKISAISSEVGFSSSTYFCRSFREFYGVSPESCRKGQAADEEDLK</sequence>
<dbReference type="InterPro" id="IPR020449">
    <property type="entry name" value="Tscrpt_reg_AraC-type_HTH"/>
</dbReference>
<dbReference type="SMART" id="SM00342">
    <property type="entry name" value="HTH_ARAC"/>
    <property type="match status" value="1"/>
</dbReference>
<dbReference type="AlphaFoldDB" id="A0A9D2ATK0"/>
<evidence type="ECO:0000256" key="8">
    <source>
        <dbReference type="ARBA" id="ARBA00023163"/>
    </source>
</evidence>
<dbReference type="InterPro" id="IPR009057">
    <property type="entry name" value="Homeodomain-like_sf"/>
</dbReference>
<organism evidence="13 14">
    <name type="scientific">Candidatus Mediterraneibacter caccavium</name>
    <dbReference type="NCBI Taxonomy" id="2838661"/>
    <lineage>
        <taxon>Bacteria</taxon>
        <taxon>Bacillati</taxon>
        <taxon>Bacillota</taxon>
        <taxon>Clostridia</taxon>
        <taxon>Lachnospirales</taxon>
        <taxon>Lachnospiraceae</taxon>
        <taxon>Mediterraneibacter</taxon>
    </lineage>
</organism>
<evidence type="ECO:0000256" key="7">
    <source>
        <dbReference type="ARBA" id="ARBA00023125"/>
    </source>
</evidence>
<keyword evidence="6" id="KW-0805">Transcription regulation</keyword>
<evidence type="ECO:0000256" key="1">
    <source>
        <dbReference type="ARBA" id="ARBA00004496"/>
    </source>
</evidence>
<evidence type="ECO:0000313" key="14">
    <source>
        <dbReference type="Proteomes" id="UP000824243"/>
    </source>
</evidence>
<evidence type="ECO:0000256" key="3">
    <source>
        <dbReference type="ARBA" id="ARBA00022490"/>
    </source>
</evidence>
<keyword evidence="5" id="KW-0902">Two-component regulatory system</keyword>
<dbReference type="PANTHER" id="PTHR42713">
    <property type="entry name" value="HISTIDINE KINASE-RELATED"/>
    <property type="match status" value="1"/>
</dbReference>
<dbReference type="CDD" id="cd17536">
    <property type="entry name" value="REC_YesN-like"/>
    <property type="match status" value="1"/>
</dbReference>
<evidence type="ECO:0000259" key="11">
    <source>
        <dbReference type="PROSITE" id="PS01124"/>
    </source>
</evidence>
<dbReference type="SMART" id="SM00448">
    <property type="entry name" value="REC"/>
    <property type="match status" value="1"/>
</dbReference>
<dbReference type="Proteomes" id="UP000824243">
    <property type="component" value="Unassembled WGS sequence"/>
</dbReference>
<proteinExistence type="predicted"/>
<dbReference type="Gene3D" id="1.10.10.60">
    <property type="entry name" value="Homeodomain-like"/>
    <property type="match status" value="2"/>
</dbReference>
<feature type="domain" description="HTH araC/xylS-type" evidence="11">
    <location>
        <begin position="405"/>
        <end position="504"/>
    </location>
</feature>
<evidence type="ECO:0000256" key="6">
    <source>
        <dbReference type="ARBA" id="ARBA00023015"/>
    </source>
</evidence>
<feature type="domain" description="Response regulatory" evidence="12">
    <location>
        <begin position="3"/>
        <end position="119"/>
    </location>
</feature>
<reference evidence="13" key="1">
    <citation type="journal article" date="2021" name="PeerJ">
        <title>Extensive microbial diversity within the chicken gut microbiome revealed by metagenomics and culture.</title>
        <authorList>
            <person name="Gilroy R."/>
            <person name="Ravi A."/>
            <person name="Getino M."/>
            <person name="Pursley I."/>
            <person name="Horton D.L."/>
            <person name="Alikhan N.F."/>
            <person name="Baker D."/>
            <person name="Gharbi K."/>
            <person name="Hall N."/>
            <person name="Watson M."/>
            <person name="Adriaenssens E.M."/>
            <person name="Foster-Nyarko E."/>
            <person name="Jarju S."/>
            <person name="Secka A."/>
            <person name="Antonio M."/>
            <person name="Oren A."/>
            <person name="Chaudhuri R.R."/>
            <person name="La Ragione R."/>
            <person name="Hildebrand F."/>
            <person name="Pallen M.J."/>
        </authorList>
    </citation>
    <scope>NUCLEOTIDE SEQUENCE</scope>
    <source>
        <strain evidence="13">ChiSjej5B23-15282</strain>
    </source>
</reference>
<dbReference type="InterPro" id="IPR001789">
    <property type="entry name" value="Sig_transdc_resp-reg_receiver"/>
</dbReference>
<evidence type="ECO:0000256" key="9">
    <source>
        <dbReference type="ARBA" id="ARBA00024867"/>
    </source>
</evidence>
<dbReference type="InterPro" id="IPR018062">
    <property type="entry name" value="HTH_AraC-typ_CS"/>
</dbReference>
<evidence type="ECO:0000256" key="2">
    <source>
        <dbReference type="ARBA" id="ARBA00018672"/>
    </source>
</evidence>
<dbReference type="SUPFAM" id="SSF46689">
    <property type="entry name" value="Homeodomain-like"/>
    <property type="match status" value="2"/>
</dbReference>
<dbReference type="PROSITE" id="PS01124">
    <property type="entry name" value="HTH_ARAC_FAMILY_2"/>
    <property type="match status" value="1"/>
</dbReference>
<dbReference type="InterPro" id="IPR051552">
    <property type="entry name" value="HptR"/>
</dbReference>
<dbReference type="GO" id="GO:0003700">
    <property type="term" value="F:DNA-binding transcription factor activity"/>
    <property type="evidence" value="ECO:0007669"/>
    <property type="project" value="InterPro"/>
</dbReference>
<dbReference type="EMBL" id="DXFA01000173">
    <property type="protein sequence ID" value="HIX49390.1"/>
    <property type="molecule type" value="Genomic_DNA"/>
</dbReference>
<evidence type="ECO:0000259" key="12">
    <source>
        <dbReference type="PROSITE" id="PS50110"/>
    </source>
</evidence>
<dbReference type="Pfam" id="PF12833">
    <property type="entry name" value="HTH_18"/>
    <property type="match status" value="1"/>
</dbReference>
<keyword evidence="8" id="KW-0804">Transcription</keyword>
<dbReference type="GO" id="GO:0043565">
    <property type="term" value="F:sequence-specific DNA binding"/>
    <property type="evidence" value="ECO:0007669"/>
    <property type="project" value="InterPro"/>
</dbReference>
<dbReference type="PROSITE" id="PS00041">
    <property type="entry name" value="HTH_ARAC_FAMILY_1"/>
    <property type="match status" value="1"/>
</dbReference>
<dbReference type="GO" id="GO:0000160">
    <property type="term" value="P:phosphorelay signal transduction system"/>
    <property type="evidence" value="ECO:0007669"/>
    <property type="project" value="UniProtKB-KW"/>
</dbReference>
<evidence type="ECO:0000256" key="10">
    <source>
        <dbReference type="PROSITE-ProRule" id="PRU00169"/>
    </source>
</evidence>
<dbReference type="PROSITE" id="PS50110">
    <property type="entry name" value="RESPONSE_REGULATORY"/>
    <property type="match status" value="1"/>
</dbReference>
<name>A0A9D2ATK0_9FIRM</name>
<dbReference type="Gene3D" id="3.40.50.2300">
    <property type="match status" value="1"/>
</dbReference>
<protein>
    <recommendedName>
        <fullName evidence="2">Stage 0 sporulation protein A homolog</fullName>
    </recommendedName>
</protein>
<dbReference type="GO" id="GO:0005737">
    <property type="term" value="C:cytoplasm"/>
    <property type="evidence" value="ECO:0007669"/>
    <property type="project" value="UniProtKB-SubCell"/>
</dbReference>
<keyword evidence="3" id="KW-0963">Cytoplasm</keyword>
<reference evidence="13" key="2">
    <citation type="submission" date="2021-04" db="EMBL/GenBank/DDBJ databases">
        <authorList>
            <person name="Gilroy R."/>
        </authorList>
    </citation>
    <scope>NUCLEOTIDE SEQUENCE</scope>
    <source>
        <strain evidence="13">ChiSjej5B23-15282</strain>
    </source>
</reference>
<feature type="modified residue" description="4-aspartylphosphate" evidence="10">
    <location>
        <position position="54"/>
    </location>
</feature>
<dbReference type="SUPFAM" id="SSF52172">
    <property type="entry name" value="CheY-like"/>
    <property type="match status" value="1"/>
</dbReference>
<gene>
    <name evidence="13" type="ORF">H9981_10350</name>
</gene>
<dbReference type="InterPro" id="IPR011006">
    <property type="entry name" value="CheY-like_superfamily"/>
</dbReference>
<comment type="caution">
    <text evidence="13">The sequence shown here is derived from an EMBL/GenBank/DDBJ whole genome shotgun (WGS) entry which is preliminary data.</text>
</comment>
<evidence type="ECO:0000313" key="13">
    <source>
        <dbReference type="EMBL" id="HIX49390.1"/>
    </source>
</evidence>
<dbReference type="Pfam" id="PF00072">
    <property type="entry name" value="Response_reg"/>
    <property type="match status" value="1"/>
</dbReference>
<comment type="function">
    <text evidence="9">May play the central regulatory role in sporulation. It may be an element of the effector pathway responsible for the activation of sporulation genes in response to nutritional stress. Spo0A may act in concert with spo0H (a sigma factor) to control the expression of some genes that are critical to the sporulation process.</text>
</comment>
<evidence type="ECO:0000256" key="5">
    <source>
        <dbReference type="ARBA" id="ARBA00023012"/>
    </source>
</evidence>
<dbReference type="InterPro" id="IPR018060">
    <property type="entry name" value="HTH_AraC"/>
</dbReference>
<comment type="subcellular location">
    <subcellularLocation>
        <location evidence="1">Cytoplasm</location>
    </subcellularLocation>
</comment>
<keyword evidence="7" id="KW-0238">DNA-binding</keyword>
<evidence type="ECO:0000256" key="4">
    <source>
        <dbReference type="ARBA" id="ARBA00022553"/>
    </source>
</evidence>
<dbReference type="PANTHER" id="PTHR42713:SF3">
    <property type="entry name" value="TRANSCRIPTIONAL REGULATORY PROTEIN HPTR"/>
    <property type="match status" value="1"/>
</dbReference>
<keyword evidence="4 10" id="KW-0597">Phosphoprotein</keyword>